<accession>A0A9W6HMP7</accession>
<sequence length="81" mass="8443">MSHSPTFGVSADFTPAPLPPENLARLRALLFAPDSDTAADDDPPTCGLDAAFDRIDAHLAQFQADAEAQARPALLLVGGGR</sequence>
<reference evidence="1" key="1">
    <citation type="journal article" date="2014" name="Int. J. Syst. Evol. Microbiol.">
        <title>Complete genome sequence of Corynebacterium casei LMG S-19264T (=DSM 44701T), isolated from a smear-ripened cheese.</title>
        <authorList>
            <consortium name="US DOE Joint Genome Institute (JGI-PGF)"/>
            <person name="Walter F."/>
            <person name="Albersmeier A."/>
            <person name="Kalinowski J."/>
            <person name="Ruckert C."/>
        </authorList>
    </citation>
    <scope>NUCLEOTIDE SEQUENCE</scope>
    <source>
        <strain evidence="1">VKM Ac-1940</strain>
    </source>
</reference>
<name>A0A9W6HMP7_9MICO</name>
<comment type="caution">
    <text evidence="1">The sequence shown here is derived from an EMBL/GenBank/DDBJ whole genome shotgun (WGS) entry which is preliminary data.</text>
</comment>
<dbReference type="EMBL" id="BSER01000009">
    <property type="protein sequence ID" value="GLJ95667.1"/>
    <property type="molecule type" value="Genomic_DNA"/>
</dbReference>
<keyword evidence="2" id="KW-1185">Reference proteome</keyword>
<dbReference type="RefSeq" id="WP_204963859.1">
    <property type="nucleotide sequence ID" value="NZ_BAAAUR010000001.1"/>
</dbReference>
<organism evidence="1 2">
    <name type="scientific">Microbacterium dextranolyticum</name>
    <dbReference type="NCBI Taxonomy" id="36806"/>
    <lineage>
        <taxon>Bacteria</taxon>
        <taxon>Bacillati</taxon>
        <taxon>Actinomycetota</taxon>
        <taxon>Actinomycetes</taxon>
        <taxon>Micrococcales</taxon>
        <taxon>Microbacteriaceae</taxon>
        <taxon>Microbacterium</taxon>
    </lineage>
</organism>
<gene>
    <name evidence="1" type="ORF">GCM10017591_17300</name>
</gene>
<evidence type="ECO:0000313" key="2">
    <source>
        <dbReference type="Proteomes" id="UP001142291"/>
    </source>
</evidence>
<evidence type="ECO:0000313" key="1">
    <source>
        <dbReference type="EMBL" id="GLJ95667.1"/>
    </source>
</evidence>
<dbReference type="AlphaFoldDB" id="A0A9W6HMP7"/>
<proteinExistence type="predicted"/>
<protein>
    <submittedName>
        <fullName evidence="1">Uncharacterized protein</fullName>
    </submittedName>
</protein>
<reference evidence="1" key="2">
    <citation type="submission" date="2023-01" db="EMBL/GenBank/DDBJ databases">
        <authorList>
            <person name="Sun Q."/>
            <person name="Evtushenko L."/>
        </authorList>
    </citation>
    <scope>NUCLEOTIDE SEQUENCE</scope>
    <source>
        <strain evidence="1">VKM Ac-1940</strain>
    </source>
</reference>
<dbReference type="Proteomes" id="UP001142291">
    <property type="component" value="Unassembled WGS sequence"/>
</dbReference>